<dbReference type="Gene3D" id="1.10.10.10">
    <property type="entry name" value="Winged helix-like DNA-binding domain superfamily/Winged helix DNA-binding domain"/>
    <property type="match status" value="1"/>
</dbReference>
<dbReference type="GO" id="GO:0003700">
    <property type="term" value="F:DNA-binding transcription factor activity"/>
    <property type="evidence" value="ECO:0007669"/>
    <property type="project" value="InterPro"/>
</dbReference>
<dbReference type="SUPFAM" id="SSF46785">
    <property type="entry name" value="Winged helix' DNA-binding domain"/>
    <property type="match status" value="1"/>
</dbReference>
<dbReference type="InterPro" id="IPR011711">
    <property type="entry name" value="GntR_C"/>
</dbReference>
<dbReference type="PRINTS" id="PR00035">
    <property type="entry name" value="HTHGNTR"/>
</dbReference>
<dbReference type="InterPro" id="IPR036390">
    <property type="entry name" value="WH_DNA-bd_sf"/>
</dbReference>
<evidence type="ECO:0000256" key="1">
    <source>
        <dbReference type="ARBA" id="ARBA00023015"/>
    </source>
</evidence>
<dbReference type="Gene3D" id="1.20.120.530">
    <property type="entry name" value="GntR ligand-binding domain-like"/>
    <property type="match status" value="1"/>
</dbReference>
<evidence type="ECO:0000256" key="2">
    <source>
        <dbReference type="ARBA" id="ARBA00023125"/>
    </source>
</evidence>
<dbReference type="GO" id="GO:0003677">
    <property type="term" value="F:DNA binding"/>
    <property type="evidence" value="ECO:0007669"/>
    <property type="project" value="UniProtKB-KW"/>
</dbReference>
<name>A0AAU7DSL5_9MICO</name>
<dbReference type="SMART" id="SM00895">
    <property type="entry name" value="FCD"/>
    <property type="match status" value="1"/>
</dbReference>
<reference evidence="5" key="1">
    <citation type="submission" date="2024-02" db="EMBL/GenBank/DDBJ databases">
        <title>Tomenella chthoni gen. nov. sp. nov., a member of the family Jonesiaceae isolated from bat guano.</title>
        <authorList>
            <person name="Miller S.L."/>
            <person name="King J."/>
            <person name="Sankaranarayanan K."/>
            <person name="Lawson P.A."/>
        </authorList>
    </citation>
    <scope>NUCLEOTIDE SEQUENCE</scope>
    <source>
        <strain evidence="5">BS-20</strain>
    </source>
</reference>
<keyword evidence="3" id="KW-0804">Transcription</keyword>
<keyword evidence="2" id="KW-0238">DNA-binding</keyword>
<sequence>MQTYEKVLAEIEVGLISGRWSLGDRLASERALAEEFGVSRASVREALRVLEAMGIITRATGSGPESGATVVDQPAAGLGAAIRLHVAAGTVDVRDVVEMRLLLEGWAAQAVAMRCATESLAETQNTGQPVGQDQPESCLARAQEILEQMDATQISPQEFQMLDAEFHVELVRLGGNSLFEATMLGLRKAIAHYVADGVDRIDDWEGLATDLRTEHRQILHALRAGDALAATALVESHIEGFYRRALG</sequence>
<evidence type="ECO:0000259" key="4">
    <source>
        <dbReference type="PROSITE" id="PS50949"/>
    </source>
</evidence>
<dbReference type="Pfam" id="PF00392">
    <property type="entry name" value="GntR"/>
    <property type="match status" value="1"/>
</dbReference>
<keyword evidence="1" id="KW-0805">Transcription regulation</keyword>
<dbReference type="PANTHER" id="PTHR43537:SF24">
    <property type="entry name" value="GLUCONATE OPERON TRANSCRIPTIONAL REPRESSOR"/>
    <property type="match status" value="1"/>
</dbReference>
<organism evidence="5">
    <name type="scientific">Jonesiaceae bacterium BS-20</name>
    <dbReference type="NCBI Taxonomy" id="3120821"/>
    <lineage>
        <taxon>Bacteria</taxon>
        <taxon>Bacillati</taxon>
        <taxon>Actinomycetota</taxon>
        <taxon>Actinomycetes</taxon>
        <taxon>Micrococcales</taxon>
        <taxon>Jonesiaceae</taxon>
    </lineage>
</organism>
<dbReference type="EMBL" id="CP146203">
    <property type="protein sequence ID" value="XBH20783.1"/>
    <property type="molecule type" value="Genomic_DNA"/>
</dbReference>
<evidence type="ECO:0000256" key="3">
    <source>
        <dbReference type="ARBA" id="ARBA00023163"/>
    </source>
</evidence>
<proteinExistence type="predicted"/>
<dbReference type="SUPFAM" id="SSF48008">
    <property type="entry name" value="GntR ligand-binding domain-like"/>
    <property type="match status" value="1"/>
</dbReference>
<dbReference type="InterPro" id="IPR008920">
    <property type="entry name" value="TF_FadR/GntR_C"/>
</dbReference>
<dbReference type="InterPro" id="IPR036388">
    <property type="entry name" value="WH-like_DNA-bd_sf"/>
</dbReference>
<accession>A0AAU7DSL5</accession>
<feature type="domain" description="HTH gntR-type" evidence="4">
    <location>
        <begin position="1"/>
        <end position="73"/>
    </location>
</feature>
<dbReference type="Pfam" id="PF07729">
    <property type="entry name" value="FCD"/>
    <property type="match status" value="1"/>
</dbReference>
<dbReference type="PANTHER" id="PTHR43537">
    <property type="entry name" value="TRANSCRIPTIONAL REGULATOR, GNTR FAMILY"/>
    <property type="match status" value="1"/>
</dbReference>
<dbReference type="AlphaFoldDB" id="A0AAU7DSL5"/>
<protein>
    <submittedName>
        <fullName evidence="5">GntR family transcriptional regulator</fullName>
    </submittedName>
</protein>
<evidence type="ECO:0000313" key="5">
    <source>
        <dbReference type="EMBL" id="XBH20783.1"/>
    </source>
</evidence>
<dbReference type="InterPro" id="IPR000524">
    <property type="entry name" value="Tscrpt_reg_HTH_GntR"/>
</dbReference>
<dbReference type="CDD" id="cd07377">
    <property type="entry name" value="WHTH_GntR"/>
    <property type="match status" value="1"/>
</dbReference>
<dbReference type="PROSITE" id="PS50949">
    <property type="entry name" value="HTH_GNTR"/>
    <property type="match status" value="1"/>
</dbReference>
<dbReference type="SMART" id="SM00345">
    <property type="entry name" value="HTH_GNTR"/>
    <property type="match status" value="1"/>
</dbReference>
<gene>
    <name evidence="5" type="ORF">V5R04_11165</name>
</gene>